<protein>
    <submittedName>
        <fullName evidence="3">Membrane-bound lytic murein transglycosylase B</fullName>
    </submittedName>
</protein>
<dbReference type="PANTHER" id="PTHR30163">
    <property type="entry name" value="MEMBRANE-BOUND LYTIC MUREIN TRANSGLYCOSYLASE B"/>
    <property type="match status" value="1"/>
</dbReference>
<dbReference type="InterPro" id="IPR043426">
    <property type="entry name" value="MltB-like"/>
</dbReference>
<dbReference type="SUPFAM" id="SSF47090">
    <property type="entry name" value="PGBD-like"/>
    <property type="match status" value="1"/>
</dbReference>
<dbReference type="SUPFAM" id="SSF53955">
    <property type="entry name" value="Lysozyme-like"/>
    <property type="match status" value="1"/>
</dbReference>
<sequence>MNLHLSSSLKKLGNWKTFILKLMFAFAIPSALFLSCAQADSGFKNWVNEFKKTALANGISSSTFDIAFKTVSTIDPEVLEKAAYQPEFVDPAWNYFDNRIHDLAISEGRRQTEIWKKWLLKIEKRFGVDYNVLLAIWSIESNYGRVLSNKAVMRDAIRSLATLAYADPKREKYARAQLIAAMKILQSGEIHRSQLVGSWAGALGHTQFIPTSYLTYAVDMDRNGRRDIWASVPDALATAANLLHMNSWQSGLPWGFEVKLSHEKKFPKDWLSFKEWEKLGVQRANGKPFPSLSELAKLKLPDGLGGPAFLVTKNFCVIKRYNNADRYAFAVALLSDRIAGRSKLIQDWNRPFKPVSFQERLELQSRLAALGYYKGEIDGKIGTKSKKAIKAFQLRHGLKVNGHPSHEILLLLRKQ</sequence>
<dbReference type="OrthoDB" id="9808544at2"/>
<dbReference type="Gene3D" id="1.10.101.10">
    <property type="entry name" value="PGBD-like superfamily/PGBD"/>
    <property type="match status" value="1"/>
</dbReference>
<dbReference type="CDD" id="cd13399">
    <property type="entry name" value="Slt35-like"/>
    <property type="match status" value="1"/>
</dbReference>
<dbReference type="KEGG" id="baus:BAnh1_03010"/>
<dbReference type="eggNOG" id="COG2951">
    <property type="taxonomic scope" value="Bacteria"/>
</dbReference>
<dbReference type="eggNOG" id="COG3409">
    <property type="taxonomic scope" value="Bacteria"/>
</dbReference>
<accession>M1N2P1</accession>
<dbReference type="NCBIfam" id="TIGR02283">
    <property type="entry name" value="MltB_2"/>
    <property type="match status" value="1"/>
</dbReference>
<name>M1N2P1_BARAA</name>
<organism evidence="3 4">
    <name type="scientific">Bartonella australis (strain Aust/NH1)</name>
    <dbReference type="NCBI Taxonomy" id="1094489"/>
    <lineage>
        <taxon>Bacteria</taxon>
        <taxon>Pseudomonadati</taxon>
        <taxon>Pseudomonadota</taxon>
        <taxon>Alphaproteobacteria</taxon>
        <taxon>Hyphomicrobiales</taxon>
        <taxon>Bartonellaceae</taxon>
        <taxon>Bartonella</taxon>
    </lineage>
</organism>
<dbReference type="PANTHER" id="PTHR30163:SF8">
    <property type="entry name" value="LYTIC MUREIN TRANSGLYCOSYLASE"/>
    <property type="match status" value="1"/>
</dbReference>
<dbReference type="InterPro" id="IPR031304">
    <property type="entry name" value="SLT_2"/>
</dbReference>
<dbReference type="InterPro" id="IPR036366">
    <property type="entry name" value="PGBDSf"/>
</dbReference>
<dbReference type="PATRIC" id="fig|1094489.3.peg.376"/>
<dbReference type="Gene3D" id="1.10.8.350">
    <property type="entry name" value="Bacterial muramidase"/>
    <property type="match status" value="1"/>
</dbReference>
<dbReference type="InterPro" id="IPR036365">
    <property type="entry name" value="PGBD-like_sf"/>
</dbReference>
<keyword evidence="4" id="KW-1185">Reference proteome</keyword>
<dbReference type="Proteomes" id="UP000011729">
    <property type="component" value="Chromosome"/>
</dbReference>
<dbReference type="InterPro" id="IPR002477">
    <property type="entry name" value="Peptidoglycan-bd-like"/>
</dbReference>
<feature type="domain" description="Peptidoglycan binding-like" evidence="1">
    <location>
        <begin position="359"/>
        <end position="407"/>
    </location>
</feature>
<dbReference type="STRING" id="1094489.BAnh1_03010"/>
<dbReference type="Gene3D" id="1.10.530.10">
    <property type="match status" value="1"/>
</dbReference>
<gene>
    <name evidence="3" type="primary">mltB</name>
    <name evidence="3" type="ordered locus">BAnh1_03010</name>
</gene>
<evidence type="ECO:0000259" key="1">
    <source>
        <dbReference type="Pfam" id="PF01471"/>
    </source>
</evidence>
<dbReference type="AlphaFoldDB" id="M1N2P1"/>
<dbReference type="GO" id="GO:0008933">
    <property type="term" value="F:peptidoglycan lytic transglycosylase activity"/>
    <property type="evidence" value="ECO:0007669"/>
    <property type="project" value="TreeGrafter"/>
</dbReference>
<evidence type="ECO:0000313" key="4">
    <source>
        <dbReference type="Proteomes" id="UP000011729"/>
    </source>
</evidence>
<reference evidence="3 4" key="1">
    <citation type="journal article" date="2013" name="PLoS Genet.">
        <title>A gene transfer agent and a dynamic repertoire of secretion systems hold the keys to the explosive radiation of the emerging pathogen Bartonella.</title>
        <authorList>
            <person name="Guy L."/>
            <person name="Nystedt B."/>
            <person name="Toft C."/>
            <person name="Zaremba-Niedzwiedzka K."/>
            <person name="Berglund E.C."/>
            <person name="Granberg F."/>
            <person name="Naslund K."/>
            <person name="Eriksson A.S."/>
            <person name="Andersson S.G."/>
        </authorList>
    </citation>
    <scope>NUCLEOTIDE SEQUENCE [LARGE SCALE GENOMIC DNA]</scope>
    <source>
        <strain evidence="3 4">Aust/NH1</strain>
    </source>
</reference>
<evidence type="ECO:0000259" key="2">
    <source>
        <dbReference type="Pfam" id="PF13406"/>
    </source>
</evidence>
<dbReference type="RefSeq" id="WP_015397693.1">
    <property type="nucleotide sequence ID" value="NC_020300.1"/>
</dbReference>
<dbReference type="HOGENOM" id="CLU_035402_0_2_5"/>
<dbReference type="InterPro" id="IPR011970">
    <property type="entry name" value="MltB_2"/>
</dbReference>
<proteinExistence type="predicted"/>
<dbReference type="Pfam" id="PF13406">
    <property type="entry name" value="SLT_2"/>
    <property type="match status" value="1"/>
</dbReference>
<feature type="domain" description="Transglycosylase SLT" evidence="2">
    <location>
        <begin position="43"/>
        <end position="336"/>
    </location>
</feature>
<dbReference type="EMBL" id="CP003123">
    <property type="protein sequence ID" value="AGF74184.1"/>
    <property type="molecule type" value="Genomic_DNA"/>
</dbReference>
<dbReference type="InterPro" id="IPR023346">
    <property type="entry name" value="Lysozyme-like_dom_sf"/>
</dbReference>
<evidence type="ECO:0000313" key="3">
    <source>
        <dbReference type="EMBL" id="AGF74184.1"/>
    </source>
</evidence>
<dbReference type="Pfam" id="PF01471">
    <property type="entry name" value="PG_binding_1"/>
    <property type="match status" value="1"/>
</dbReference>
<dbReference type="GO" id="GO:0009253">
    <property type="term" value="P:peptidoglycan catabolic process"/>
    <property type="evidence" value="ECO:0007669"/>
    <property type="project" value="TreeGrafter"/>
</dbReference>